<dbReference type="EMBL" id="DF968182">
    <property type="protein sequence ID" value="GAP43711.1"/>
    <property type="molecule type" value="Genomic_DNA"/>
</dbReference>
<dbReference type="Gene3D" id="2.130.10.10">
    <property type="entry name" value="YVTN repeat-like/Quinoprotein amine dehydrogenase"/>
    <property type="match status" value="1"/>
</dbReference>
<dbReference type="STRING" id="1678841.TBC1_111869"/>
<dbReference type="RefSeq" id="WP_062041275.1">
    <property type="nucleotide sequence ID" value="NZ_DF968182.1"/>
</dbReference>
<protein>
    <submittedName>
        <fullName evidence="2">Protein containing Por secretion system C-terminal sorting domain</fullName>
    </submittedName>
</protein>
<dbReference type="AlphaFoldDB" id="A0A0S7C4J1"/>
<gene>
    <name evidence="2" type="ORF">TBC1_111869</name>
</gene>
<reference evidence="2" key="1">
    <citation type="journal article" date="2015" name="Genome Announc.">
        <title>Draft Genome Sequence of Bacteroidales Strain TBC1, a Novel Isolate from a Methanogenic Wastewater Treatment System.</title>
        <authorList>
            <person name="Tourlousse D.M."/>
            <person name="Matsuura N."/>
            <person name="Sun L."/>
            <person name="Toyonaga M."/>
            <person name="Kuroda K."/>
            <person name="Ohashi A."/>
            <person name="Cruz R."/>
            <person name="Yamaguchi T."/>
            <person name="Sekiguchi Y."/>
        </authorList>
    </citation>
    <scope>NUCLEOTIDE SEQUENCE [LARGE SCALE GENOMIC DNA]</scope>
    <source>
        <strain evidence="2">TBC1</strain>
    </source>
</reference>
<accession>A0A0S7C4J1</accession>
<dbReference type="InterPro" id="IPR026444">
    <property type="entry name" value="Secre_tail"/>
</dbReference>
<dbReference type="InterPro" id="IPR015943">
    <property type="entry name" value="WD40/YVTN_repeat-like_dom_sf"/>
</dbReference>
<evidence type="ECO:0000313" key="3">
    <source>
        <dbReference type="Proteomes" id="UP000053091"/>
    </source>
</evidence>
<dbReference type="Proteomes" id="UP000053091">
    <property type="component" value="Unassembled WGS sequence"/>
</dbReference>
<dbReference type="NCBIfam" id="TIGR04183">
    <property type="entry name" value="Por_Secre_tail"/>
    <property type="match status" value="1"/>
</dbReference>
<keyword evidence="3" id="KW-1185">Reference proteome</keyword>
<organism evidence="2">
    <name type="scientific">Lentimicrobium saccharophilum</name>
    <dbReference type="NCBI Taxonomy" id="1678841"/>
    <lineage>
        <taxon>Bacteria</taxon>
        <taxon>Pseudomonadati</taxon>
        <taxon>Bacteroidota</taxon>
        <taxon>Bacteroidia</taxon>
        <taxon>Bacteroidales</taxon>
        <taxon>Lentimicrobiaceae</taxon>
        <taxon>Lentimicrobium</taxon>
    </lineage>
</organism>
<sequence>MTDYEIQRTDGINTYSRGIEDFPGSVAWFTGFAADANGIVWVGTWSQFTSTGSTLIRLNTNTGAFQTWSYDEGWPFPGEHVRPLTITPDGLLWMQYDSEYPSTDAGILWYDGENIGIYPSSPGGIPQWGGLPNSTISDLEVKVTDNGYELWMSCLGRGIAVLQVINDPVGTSHLTSSTSKTGLSAYPNPVSDKTVIRFSTCHSGAITLSFYDMHGKKVKEISENIFKAGNNTLEWDLCDQSGRKVAPGIYFARFSDTDRSASAKIVVR</sequence>
<feature type="domain" description="Secretion system C-terminal sorting" evidence="1">
    <location>
        <begin position="186"/>
        <end position="267"/>
    </location>
</feature>
<dbReference type="Gene3D" id="2.60.40.4070">
    <property type="match status" value="1"/>
</dbReference>
<proteinExistence type="predicted"/>
<evidence type="ECO:0000313" key="2">
    <source>
        <dbReference type="EMBL" id="GAP43711.1"/>
    </source>
</evidence>
<name>A0A0S7C4J1_9BACT</name>
<dbReference type="OrthoDB" id="9807410at2"/>
<dbReference type="Pfam" id="PF18962">
    <property type="entry name" value="Por_Secre_tail"/>
    <property type="match status" value="1"/>
</dbReference>
<evidence type="ECO:0000259" key="1">
    <source>
        <dbReference type="Pfam" id="PF18962"/>
    </source>
</evidence>